<feature type="compositionally biased region" description="Polar residues" evidence="1">
    <location>
        <begin position="144"/>
        <end position="156"/>
    </location>
</feature>
<evidence type="ECO:0000313" key="3">
    <source>
        <dbReference type="Proteomes" id="UP000186919"/>
    </source>
</evidence>
<evidence type="ECO:0000256" key="1">
    <source>
        <dbReference type="SAM" id="MobiDB-lite"/>
    </source>
</evidence>
<feature type="region of interest" description="Disordered" evidence="1">
    <location>
        <begin position="144"/>
        <end position="360"/>
    </location>
</feature>
<sequence length="360" mass="35316">MSIEALVQESQNLHARKYDLFGKNPVRGDGFRDLGLTSKRLGDETQRVRGDTMALDFSTKVGGGYGRFTGGDHLPVFNFGISADNGGDAADVSADINQRGAADVAAASQAEIDEIAAVPDPQSPEGKAAILAIIAKYHGKSDGTVENSAAAEQSNGAKAADDSHEHDKHDSDSDSSKDDSGMGSGGGLLESLLQSLIGGGSGMGSGMGGMNGMSPSSPFGQAGMDPYGAGAQPSASMTPAADPFANPIGAGAGGGAGVTPAGYNSAADPFANPPLLTNAATVTTDGTDNEGKDQNGNTGTNSSTGGNTTSTAGNTQGTSNTTGPAASSSSGMDVSGFSTGTGDSVPADPAASGGTAGAKK</sequence>
<comment type="caution">
    <text evidence="2">The sequence shown here is derived from an EMBL/GenBank/DDBJ whole genome shotgun (WGS) entry which is preliminary data.</text>
</comment>
<feature type="compositionally biased region" description="Basic and acidic residues" evidence="1">
    <location>
        <begin position="159"/>
        <end position="180"/>
    </location>
</feature>
<dbReference type="RefSeq" id="WP_234783892.1">
    <property type="nucleotide sequence ID" value="NZ_LQYE01000007.1"/>
</dbReference>
<feature type="compositionally biased region" description="Gly residues" evidence="1">
    <location>
        <begin position="197"/>
        <end position="211"/>
    </location>
</feature>
<evidence type="ECO:0000313" key="2">
    <source>
        <dbReference type="EMBL" id="OAT69324.1"/>
    </source>
</evidence>
<protein>
    <submittedName>
        <fullName evidence="2">Uncharacterized protein</fullName>
    </submittedName>
</protein>
<dbReference type="AlphaFoldDB" id="A0A179VC65"/>
<proteinExistence type="predicted"/>
<organism evidence="2 3">
    <name type="scientific">Mycobacteroides immunogenum</name>
    <dbReference type="NCBI Taxonomy" id="83262"/>
    <lineage>
        <taxon>Bacteria</taxon>
        <taxon>Bacillati</taxon>
        <taxon>Actinomycetota</taxon>
        <taxon>Actinomycetes</taxon>
        <taxon>Mycobacteriales</taxon>
        <taxon>Mycobacteriaceae</taxon>
        <taxon>Mycobacteroides</taxon>
    </lineage>
</organism>
<name>A0A179VC65_9MYCO</name>
<gene>
    <name evidence="2" type="ORF">AWB85_21405</name>
</gene>
<dbReference type="EMBL" id="LQYE01000007">
    <property type="protein sequence ID" value="OAT69324.1"/>
    <property type="molecule type" value="Genomic_DNA"/>
</dbReference>
<feature type="compositionally biased region" description="Low complexity" evidence="1">
    <location>
        <begin position="295"/>
        <end position="330"/>
    </location>
</feature>
<reference evidence="2 3" key="1">
    <citation type="submission" date="2016-01" db="EMBL/GenBank/DDBJ databases">
        <title>Mycobacterium immunogenum strain CD11_6 genome sequencing and assembly.</title>
        <authorList>
            <person name="Kaur G."/>
            <person name="Nair G.R."/>
            <person name="Mayilraj S."/>
        </authorList>
    </citation>
    <scope>NUCLEOTIDE SEQUENCE [LARGE SCALE GENOMIC DNA]</scope>
    <source>
        <strain evidence="2 3">CD11-6</strain>
    </source>
</reference>
<dbReference type="Proteomes" id="UP000186919">
    <property type="component" value="Unassembled WGS sequence"/>
</dbReference>
<accession>A0A179VC65</accession>